<proteinExistence type="predicted"/>
<gene>
    <name evidence="2" type="ORF">AB6D66_25640</name>
</gene>
<accession>A0ABV4N5C1</accession>
<keyword evidence="1" id="KW-0472">Membrane</keyword>
<evidence type="ECO:0000313" key="3">
    <source>
        <dbReference type="Proteomes" id="UP001570071"/>
    </source>
</evidence>
<feature type="transmembrane region" description="Helical" evidence="1">
    <location>
        <begin position="7"/>
        <end position="25"/>
    </location>
</feature>
<keyword evidence="1" id="KW-1133">Transmembrane helix</keyword>
<dbReference type="RefSeq" id="WP_372126806.1">
    <property type="nucleotide sequence ID" value="NZ_JBFSSG010000126.1"/>
</dbReference>
<evidence type="ECO:0000313" key="2">
    <source>
        <dbReference type="EMBL" id="MEZ8724453.1"/>
    </source>
</evidence>
<name>A0ABV4N5C1_9VIBR</name>
<protein>
    <submittedName>
        <fullName evidence="2">Uncharacterized protein</fullName>
    </submittedName>
</protein>
<sequence length="164" mass="18489">MQLESKHYKVLSMWAICVVLGYLLFQLNYTPTKPFTGFWSGHTTVDYGERSLNISTQLIIDGPESESARLITTFEPKSSTAAPFQTSVTSNIQVQGRVDSKITFSLTELNYTNKEALEAYLNRQLPQTGSLVSGKSWAVDDDEIFMYLTLAFGEKMGVILKRRE</sequence>
<keyword evidence="1" id="KW-0812">Transmembrane</keyword>
<comment type="caution">
    <text evidence="2">The sequence shown here is derived from an EMBL/GenBank/DDBJ whole genome shotgun (WGS) entry which is preliminary data.</text>
</comment>
<evidence type="ECO:0000256" key="1">
    <source>
        <dbReference type="SAM" id="Phobius"/>
    </source>
</evidence>
<dbReference type="Proteomes" id="UP001570071">
    <property type="component" value="Unassembled WGS sequence"/>
</dbReference>
<organism evidence="2 3">
    <name type="scientific">Vibrio pomeroyi</name>
    <dbReference type="NCBI Taxonomy" id="198832"/>
    <lineage>
        <taxon>Bacteria</taxon>
        <taxon>Pseudomonadati</taxon>
        <taxon>Pseudomonadota</taxon>
        <taxon>Gammaproteobacteria</taxon>
        <taxon>Vibrionales</taxon>
        <taxon>Vibrionaceae</taxon>
        <taxon>Vibrio</taxon>
    </lineage>
</organism>
<reference evidence="2 3" key="1">
    <citation type="journal article" date="2024" name="ISME J.">
        <title>Tailless and filamentous prophages are predominant in marine Vibrio.</title>
        <authorList>
            <person name="Steensen K."/>
            <person name="Seneca J."/>
            <person name="Bartlau N."/>
            <person name="Yu X.A."/>
            <person name="Hussain F.A."/>
            <person name="Polz M.F."/>
        </authorList>
    </citation>
    <scope>NUCLEOTIDE SEQUENCE [LARGE SCALE GENOMIC DNA]</scope>
    <source>
        <strain evidence="2 3">10N.239.312.F12</strain>
    </source>
</reference>
<keyword evidence="3" id="KW-1185">Reference proteome</keyword>
<dbReference type="EMBL" id="JBFSSG010000126">
    <property type="protein sequence ID" value="MEZ8724453.1"/>
    <property type="molecule type" value="Genomic_DNA"/>
</dbReference>